<dbReference type="Proteomes" id="UP000515151">
    <property type="component" value="Chromosome 4"/>
</dbReference>
<dbReference type="Pfam" id="PF00574">
    <property type="entry name" value="CLP_protease"/>
    <property type="match status" value="1"/>
</dbReference>
<dbReference type="CDD" id="cd07017">
    <property type="entry name" value="S14_ClpP_2"/>
    <property type="match status" value="1"/>
</dbReference>
<reference evidence="6" key="3">
    <citation type="journal article" date="2020" name="Plant Biotechnol. J.">
        <title>The pomegranate (Punica granatum L.) draft genome dissects genetic divergence between soft- and hard-seeded cultivars.</title>
        <authorList>
            <person name="Luo X."/>
            <person name="Li H."/>
            <person name="Wu Z."/>
            <person name="Yao W."/>
            <person name="Zhao P."/>
            <person name="Cao D."/>
            <person name="Yu H."/>
            <person name="Li K."/>
            <person name="Poudel K."/>
            <person name="Zhao D."/>
            <person name="Zhang F."/>
            <person name="Xia X."/>
            <person name="Chen L."/>
            <person name="Wang Q."/>
            <person name="Jing D."/>
            <person name="Cao S."/>
        </authorList>
    </citation>
    <scope>NUCLEOTIDE SEQUENCE [LARGE SCALE GENOMIC DNA]</scope>
</reference>
<protein>
    <recommendedName>
        <fullName evidence="3">ATP-dependent Clp protease proteolytic subunit</fullName>
    </recommendedName>
</protein>
<dbReference type="RefSeq" id="XP_031391366.1">
    <property type="nucleotide sequence ID" value="XM_031535506.1"/>
</dbReference>
<dbReference type="OrthoDB" id="2017408at2759"/>
<dbReference type="GO" id="GO:0009532">
    <property type="term" value="C:plastid stroma"/>
    <property type="evidence" value="ECO:0007669"/>
    <property type="project" value="UniProtKB-ARBA"/>
</dbReference>
<dbReference type="AlphaFoldDB" id="A0A218XU41"/>
<comment type="subunit">
    <text evidence="2">Component of the chloroplastic Clp protease core complex which consist of at least 16 proteins: CLPP4 (3 copies), CLPP5 (3 copies), CLPR4 (2 copies), ClpP1 (1 copy), CLPP6 (1 copy), CLPR2 (1 copy), CLPT1 (1 copy), CLPT2 (1 copy) and 3 copies of CLPP3 and/or CLPR1 and/or CLPR3. The core complex is organized in two heptameric rings, one containing CLPP3,4,5,6 in a 1:2:3:1 ratio and the other CLPP1 and CLPR1,2,3,4 in a 3:1:1:1:1 ratio.</text>
</comment>
<dbReference type="PANTHER" id="PTHR10381">
    <property type="entry name" value="ATP-DEPENDENT CLP PROTEASE PROTEOLYTIC SUBUNIT"/>
    <property type="match status" value="1"/>
</dbReference>
<dbReference type="InterPro" id="IPR029045">
    <property type="entry name" value="ClpP/crotonase-like_dom_sf"/>
</dbReference>
<keyword evidence="7 8" id="KW-0645">Protease</keyword>
<dbReference type="Gene3D" id="3.90.226.10">
    <property type="entry name" value="2-enoyl-CoA Hydratase, Chain A, domain 1"/>
    <property type="match status" value="1"/>
</dbReference>
<sequence>MEVATMSSSFAVHKRVLSLPTPSLSVSSSRAQAACPPRVSLSTSFVSTFPGGSVCGEALGQKIRPKSLNPATVSRSKGKRGVVTMVIPFSRGSAWEQPPPDLASYLYKNRIVYLGMSLVPSVTELILAEFLYLQYEDAEKPIYLYINSTGTTKGGEKLGYETEAFAIYDVMRYVKPPIFTLCVGNAWGEAALLLAAGARGNRSALPSSTIMIKQPIARFQGQASDIELARKEVKNVKAELVKLFAKHIGKTEEQIEADIRRPKYFSPSEAVEYGIIDKVLYNERSSEDRGVVSDLKKAQLI</sequence>
<reference evidence="5" key="1">
    <citation type="journal article" date="2017" name="Plant J.">
        <title>The pomegranate (Punica granatum L.) genome and the genomics of punicalagin biosynthesis.</title>
        <authorList>
            <person name="Qin G."/>
            <person name="Xu C."/>
            <person name="Ming R."/>
            <person name="Tang H."/>
            <person name="Guyot R."/>
            <person name="Kramer E.M."/>
            <person name="Hu Y."/>
            <person name="Yi X."/>
            <person name="Qi Y."/>
            <person name="Xu X."/>
            <person name="Gao Z."/>
            <person name="Pan H."/>
            <person name="Jian J."/>
            <person name="Tian Y."/>
            <person name="Yue Z."/>
            <person name="Xu Y."/>
        </authorList>
    </citation>
    <scope>NUCLEOTIDE SEQUENCE [LARGE SCALE GENOMIC DNA]</scope>
    <source>
        <strain evidence="5">cv. Dabenzi</strain>
    </source>
</reference>
<dbReference type="GO" id="GO:0006515">
    <property type="term" value="P:protein quality control for misfolded or incompletely synthesized proteins"/>
    <property type="evidence" value="ECO:0007669"/>
    <property type="project" value="TreeGrafter"/>
</dbReference>
<dbReference type="GeneID" id="116203655"/>
<dbReference type="GO" id="GO:0004176">
    <property type="term" value="F:ATP-dependent peptidase activity"/>
    <property type="evidence" value="ECO:0007669"/>
    <property type="project" value="InterPro"/>
</dbReference>
<organism evidence="4 5">
    <name type="scientific">Punica granatum</name>
    <name type="common">Pomegranate</name>
    <dbReference type="NCBI Taxonomy" id="22663"/>
    <lineage>
        <taxon>Eukaryota</taxon>
        <taxon>Viridiplantae</taxon>
        <taxon>Streptophyta</taxon>
        <taxon>Embryophyta</taxon>
        <taxon>Tracheophyta</taxon>
        <taxon>Spermatophyta</taxon>
        <taxon>Magnoliopsida</taxon>
        <taxon>eudicotyledons</taxon>
        <taxon>Gunneridae</taxon>
        <taxon>Pentapetalae</taxon>
        <taxon>rosids</taxon>
        <taxon>malvids</taxon>
        <taxon>Myrtales</taxon>
        <taxon>Lythraceae</taxon>
        <taxon>Punica</taxon>
    </lineage>
</organism>
<dbReference type="InterPro" id="IPR001907">
    <property type="entry name" value="ClpP"/>
</dbReference>
<keyword evidence="7 8" id="KW-0378">Hydrolase</keyword>
<dbReference type="SUPFAM" id="SSF52096">
    <property type="entry name" value="ClpP/crotonase"/>
    <property type="match status" value="1"/>
</dbReference>
<evidence type="ECO:0000313" key="4">
    <source>
        <dbReference type="EMBL" id="OWM88328.1"/>
    </source>
</evidence>
<dbReference type="EMBL" id="MTKT01000797">
    <property type="protein sequence ID" value="OWM88328.1"/>
    <property type="molecule type" value="Genomic_DNA"/>
</dbReference>
<evidence type="ECO:0000313" key="7">
    <source>
        <dbReference type="RefSeq" id="XP_031391365.1"/>
    </source>
</evidence>
<proteinExistence type="inferred from homology"/>
<evidence type="ECO:0000256" key="1">
    <source>
        <dbReference type="ARBA" id="ARBA00007039"/>
    </source>
</evidence>
<dbReference type="FunFam" id="3.90.226.10:FF:000020">
    <property type="entry name" value="ATP-dependent Clp protease proteolytic subunit"/>
    <property type="match status" value="1"/>
</dbReference>
<evidence type="ECO:0000313" key="6">
    <source>
        <dbReference type="Proteomes" id="UP000515151"/>
    </source>
</evidence>
<evidence type="ECO:0000256" key="2">
    <source>
        <dbReference type="ARBA" id="ARBA00062827"/>
    </source>
</evidence>
<dbReference type="GO" id="GO:0009368">
    <property type="term" value="C:endopeptidase Clp complex"/>
    <property type="evidence" value="ECO:0007669"/>
    <property type="project" value="TreeGrafter"/>
</dbReference>
<reference evidence="7 8" key="4">
    <citation type="submission" date="2025-04" db="UniProtKB">
        <authorList>
            <consortium name="RefSeq"/>
        </authorList>
    </citation>
    <scope>IDENTIFICATION</scope>
    <source>
        <tissue evidence="7 8">Leaf</tissue>
    </source>
</reference>
<reference evidence="4" key="2">
    <citation type="submission" date="2017-06" db="EMBL/GenBank/DDBJ databases">
        <title>The pomegranate genome and the genomics of punicalagin biosynthesis.</title>
        <authorList>
            <person name="Xu C."/>
        </authorList>
    </citation>
    <scope>NUCLEOTIDE SEQUENCE [LARGE SCALE GENOMIC DNA]</scope>
    <source>
        <tissue evidence="4">Fresh leaf</tissue>
    </source>
</reference>
<gene>
    <name evidence="7 8 9" type="primary">LOC116203655</name>
    <name evidence="4" type="ORF">CDL15_Pgr003740</name>
</gene>
<dbReference type="RefSeq" id="XP_031391365.1">
    <property type="nucleotide sequence ID" value="XM_031535505.1"/>
</dbReference>
<dbReference type="PRINTS" id="PR00127">
    <property type="entry name" value="CLPPROTEASEP"/>
</dbReference>
<keyword evidence="6" id="KW-1185">Reference proteome</keyword>
<dbReference type="PANTHER" id="PTHR10381:SF47">
    <property type="entry name" value="ATP-DEPENDENT CLP PROTEASE PROTEOLYTIC SUBUNIT-RELATED PROTEIN 4, CHLOROPLASTIC"/>
    <property type="match status" value="1"/>
</dbReference>
<evidence type="ECO:0000313" key="5">
    <source>
        <dbReference type="Proteomes" id="UP000197138"/>
    </source>
</evidence>
<evidence type="ECO:0000313" key="9">
    <source>
        <dbReference type="RefSeq" id="XP_031391367.1"/>
    </source>
</evidence>
<dbReference type="GO" id="GO:0004252">
    <property type="term" value="F:serine-type endopeptidase activity"/>
    <property type="evidence" value="ECO:0007669"/>
    <property type="project" value="InterPro"/>
</dbReference>
<dbReference type="GO" id="GO:0051117">
    <property type="term" value="F:ATPase binding"/>
    <property type="evidence" value="ECO:0007669"/>
    <property type="project" value="TreeGrafter"/>
</dbReference>
<name>A0A218XU41_PUNGR</name>
<dbReference type="RefSeq" id="XP_031391367.1">
    <property type="nucleotide sequence ID" value="XM_031535507.1"/>
</dbReference>
<evidence type="ECO:0000256" key="3">
    <source>
        <dbReference type="RuleBase" id="RU003567"/>
    </source>
</evidence>
<dbReference type="InterPro" id="IPR023562">
    <property type="entry name" value="ClpP/TepA"/>
</dbReference>
<evidence type="ECO:0000313" key="8">
    <source>
        <dbReference type="RefSeq" id="XP_031391366.1"/>
    </source>
</evidence>
<dbReference type="Proteomes" id="UP000197138">
    <property type="component" value="Unassembled WGS sequence"/>
</dbReference>
<comment type="similarity">
    <text evidence="1 3">Belongs to the peptidase S14 family.</text>
</comment>
<accession>A0A218XU41</accession>